<dbReference type="InterPro" id="IPR052517">
    <property type="entry name" value="GlcG_carb_metab_protein"/>
</dbReference>
<dbReference type="PANTHER" id="PTHR34309">
    <property type="entry name" value="SLR1406 PROTEIN"/>
    <property type="match status" value="1"/>
</dbReference>
<dbReference type="InterPro" id="IPR038084">
    <property type="entry name" value="PduO/GlcC-like_sf"/>
</dbReference>
<dbReference type="OrthoDB" id="9778896at2"/>
<dbReference type="InParanoid" id="M5DXS6"/>
<name>M5DXS6_9FIRM</name>
<dbReference type="eggNOG" id="COG3193">
    <property type="taxonomic scope" value="Bacteria"/>
</dbReference>
<dbReference type="AlphaFoldDB" id="M5DXS6"/>
<dbReference type="PANTHER" id="PTHR34309:SF1">
    <property type="entry name" value="PROTEIN GLCG"/>
    <property type="match status" value="1"/>
</dbReference>
<dbReference type="Pfam" id="PF03928">
    <property type="entry name" value="HbpS-like"/>
    <property type="match status" value="1"/>
</dbReference>
<sequence length="139" mass="14962">MEINLNIAEKISEKCLEKAEKINVPMIISIVGDDGRLIIFKKMDGALPVSIKISQAKAYTAYALKMRSDKLGELSQPGKMLYGIDTVCDNIVLFGGGFPLKVNGEVIGALGVSGGSVEEDMSVAEAGVKFFNNRYTNSL</sequence>
<dbReference type="Gene3D" id="3.30.450.150">
    <property type="entry name" value="Haem-degrading domain"/>
    <property type="match status" value="1"/>
</dbReference>
<comment type="caution">
    <text evidence="1">The sequence shown here is derived from an EMBL/GenBank/DDBJ whole genome shotgun (WGS) entry which is preliminary data.</text>
</comment>
<dbReference type="SUPFAM" id="SSF143744">
    <property type="entry name" value="GlcG-like"/>
    <property type="match status" value="1"/>
</dbReference>
<proteinExistence type="predicted"/>
<dbReference type="STRING" id="1293054.HSACCH_00265"/>
<protein>
    <recommendedName>
        <fullName evidence="3">ATP:cob(I)alamin adenosyltransferase</fullName>
    </recommendedName>
</protein>
<evidence type="ECO:0008006" key="3">
    <source>
        <dbReference type="Google" id="ProtNLM"/>
    </source>
</evidence>
<accession>M5DXS6</accession>
<keyword evidence="2" id="KW-1185">Reference proteome</keyword>
<reference evidence="2" key="1">
    <citation type="journal article" date="2013" name="Genome Announc.">
        <title>Genome Sequence of Halanaerobium saccharolyticum subsp. saccharolyticum Strain DSM 6643T, a Halophilic Hydrogen-Producing Bacterium.</title>
        <authorList>
            <person name="Kivisto A."/>
            <person name="Larjo A."/>
            <person name="Ciranna A."/>
            <person name="Santala V."/>
            <person name="Roos C."/>
            <person name="Karp M."/>
        </authorList>
    </citation>
    <scope>NUCLEOTIDE SEQUENCE [LARGE SCALE GENOMIC DNA]</scope>
    <source>
        <strain evidence="2">DSM 6643</strain>
    </source>
</reference>
<gene>
    <name evidence="1" type="ORF">HSACCH_00265</name>
</gene>
<evidence type="ECO:0000313" key="2">
    <source>
        <dbReference type="Proteomes" id="UP000012063"/>
    </source>
</evidence>
<dbReference type="EMBL" id="CAUI01000005">
    <property type="protein sequence ID" value="CCU77911.1"/>
    <property type="molecule type" value="Genomic_DNA"/>
</dbReference>
<organism evidence="1 2">
    <name type="scientific">Halanaerobium saccharolyticum subsp. saccharolyticum DSM 6643</name>
    <dbReference type="NCBI Taxonomy" id="1293054"/>
    <lineage>
        <taxon>Bacteria</taxon>
        <taxon>Bacillati</taxon>
        <taxon>Bacillota</taxon>
        <taxon>Clostridia</taxon>
        <taxon>Halanaerobiales</taxon>
        <taxon>Halanaerobiaceae</taxon>
        <taxon>Halanaerobium</taxon>
    </lineage>
</organism>
<dbReference type="RefSeq" id="WP_005487280.1">
    <property type="nucleotide sequence ID" value="NZ_CAUI01000005.1"/>
</dbReference>
<evidence type="ECO:0000313" key="1">
    <source>
        <dbReference type="EMBL" id="CCU77911.1"/>
    </source>
</evidence>
<dbReference type="Proteomes" id="UP000012063">
    <property type="component" value="Unassembled WGS sequence"/>
</dbReference>
<dbReference type="InterPro" id="IPR005624">
    <property type="entry name" value="PduO/GlcC-like"/>
</dbReference>